<dbReference type="Pfam" id="PF00106">
    <property type="entry name" value="adh_short"/>
    <property type="match status" value="1"/>
</dbReference>
<evidence type="ECO:0000313" key="5">
    <source>
        <dbReference type="EMBL" id="CAA0105891.1"/>
    </source>
</evidence>
<dbReference type="EC" id="1.1.1.-" evidence="5"/>
<evidence type="ECO:0000256" key="2">
    <source>
        <dbReference type="ARBA" id="ARBA00023002"/>
    </source>
</evidence>
<dbReference type="Gene3D" id="3.40.50.720">
    <property type="entry name" value="NAD(P)-binding Rossmann-like Domain"/>
    <property type="match status" value="1"/>
</dbReference>
<dbReference type="InterPro" id="IPR036291">
    <property type="entry name" value="NAD(P)-bd_dom_sf"/>
</dbReference>
<dbReference type="CDD" id="cd05233">
    <property type="entry name" value="SDR_c"/>
    <property type="match status" value="1"/>
</dbReference>
<dbReference type="RefSeq" id="WP_159229863.1">
    <property type="nucleotide sequence ID" value="NZ_CACSIP010000010.1"/>
</dbReference>
<dbReference type="PRINTS" id="PR00080">
    <property type="entry name" value="SDRFAMILY"/>
</dbReference>
<dbReference type="GO" id="GO:0048038">
    <property type="term" value="F:quinone binding"/>
    <property type="evidence" value="ECO:0007669"/>
    <property type="project" value="TreeGrafter"/>
</dbReference>
<dbReference type="InterPro" id="IPR057326">
    <property type="entry name" value="KR_dom"/>
</dbReference>
<comment type="similarity">
    <text evidence="1 3">Belongs to the short-chain dehydrogenases/reductases (SDR) family.</text>
</comment>
<dbReference type="GO" id="GO:0016616">
    <property type="term" value="F:oxidoreductase activity, acting on the CH-OH group of donors, NAD or NADP as acceptor"/>
    <property type="evidence" value="ECO:0007669"/>
    <property type="project" value="TreeGrafter"/>
</dbReference>
<proteinExistence type="inferred from homology"/>
<reference evidence="5 6" key="1">
    <citation type="submission" date="2019-11" db="EMBL/GenBank/DDBJ databases">
        <authorList>
            <person name="Holert J."/>
        </authorList>
    </citation>
    <scope>NUCLEOTIDE SEQUENCE [LARGE SCALE GENOMIC DNA]</scope>
    <source>
        <strain evidence="5">BC8_1</strain>
    </source>
</reference>
<feature type="domain" description="Ketoreductase" evidence="4">
    <location>
        <begin position="6"/>
        <end position="187"/>
    </location>
</feature>
<organism evidence="5 6">
    <name type="scientific">Mycolicibacterium vanbaalenii</name>
    <name type="common">Mycobacterium vanbaalenii</name>
    <dbReference type="NCBI Taxonomy" id="110539"/>
    <lineage>
        <taxon>Bacteria</taxon>
        <taxon>Bacillati</taxon>
        <taxon>Actinomycetota</taxon>
        <taxon>Actinomycetes</taxon>
        <taxon>Mycobacteriales</taxon>
        <taxon>Mycobacteriaceae</taxon>
        <taxon>Mycolicibacterium</taxon>
    </lineage>
</organism>
<dbReference type="EMBL" id="CACSIP010000010">
    <property type="protein sequence ID" value="CAA0105891.1"/>
    <property type="molecule type" value="Genomic_DNA"/>
</dbReference>
<evidence type="ECO:0000313" key="6">
    <source>
        <dbReference type="Proteomes" id="UP000430146"/>
    </source>
</evidence>
<protein>
    <submittedName>
        <fullName evidence="5">2,5-dichloro-2,5-cyclohexadiene-1,4-diol dehydrogenase</fullName>
        <ecNumber evidence="5">1.1.1.-</ecNumber>
    </submittedName>
</protein>
<dbReference type="InterPro" id="IPR020904">
    <property type="entry name" value="Sc_DH/Rdtase_CS"/>
</dbReference>
<keyword evidence="2 5" id="KW-0560">Oxidoreductase</keyword>
<gene>
    <name evidence="5" type="primary">linC_4</name>
    <name evidence="5" type="ORF">AELLOGFF_03603</name>
</gene>
<sequence>MELHGKTVIVTGGGGGIGSAAARLLARRGASIVLADRDNRLTAPVLQELAPGSHRSVNVDVSDVKAVTDLFNSLDDNDTQLVGVVNAAGIVSGGPPWPAGDLDRMATVVAVNTLGTLVFSTLAARRSATTEMAVVNVASAAALRPHAPDPAYAASKAGVVAFTRSAAAAGLPGLRVNAVLPGVVRTPMLDNTGENGVAPWLAPRLSQPLLSAGQVAEAIEDLVAGDQNGQIWSLELDKTNPTRVLRSAL</sequence>
<evidence type="ECO:0000259" key="4">
    <source>
        <dbReference type="SMART" id="SM00822"/>
    </source>
</evidence>
<dbReference type="PANTHER" id="PTHR42760">
    <property type="entry name" value="SHORT-CHAIN DEHYDROGENASES/REDUCTASES FAMILY MEMBER"/>
    <property type="match status" value="1"/>
</dbReference>
<dbReference type="AlphaFoldDB" id="A0A5S9PN87"/>
<evidence type="ECO:0000256" key="1">
    <source>
        <dbReference type="ARBA" id="ARBA00006484"/>
    </source>
</evidence>
<evidence type="ECO:0000256" key="3">
    <source>
        <dbReference type="RuleBase" id="RU000363"/>
    </source>
</evidence>
<dbReference type="Proteomes" id="UP000430146">
    <property type="component" value="Unassembled WGS sequence"/>
</dbReference>
<dbReference type="PRINTS" id="PR00081">
    <property type="entry name" value="GDHRDH"/>
</dbReference>
<dbReference type="InterPro" id="IPR002347">
    <property type="entry name" value="SDR_fam"/>
</dbReference>
<keyword evidence="6" id="KW-1185">Reference proteome</keyword>
<dbReference type="PANTHER" id="PTHR42760:SF83">
    <property type="entry name" value="(3R)-3-HYDROXYACYL-COA DEHYDROGENASE"/>
    <property type="match status" value="1"/>
</dbReference>
<dbReference type="PROSITE" id="PS00061">
    <property type="entry name" value="ADH_SHORT"/>
    <property type="match status" value="1"/>
</dbReference>
<dbReference type="OrthoDB" id="517007at2"/>
<accession>A0A5S9PN87</accession>
<dbReference type="SUPFAM" id="SSF51735">
    <property type="entry name" value="NAD(P)-binding Rossmann-fold domains"/>
    <property type="match status" value="1"/>
</dbReference>
<dbReference type="GO" id="GO:0006633">
    <property type="term" value="P:fatty acid biosynthetic process"/>
    <property type="evidence" value="ECO:0007669"/>
    <property type="project" value="TreeGrafter"/>
</dbReference>
<name>A0A5S9PN87_MYCVN</name>
<dbReference type="SMART" id="SM00822">
    <property type="entry name" value="PKS_KR"/>
    <property type="match status" value="1"/>
</dbReference>